<dbReference type="AlphaFoldDB" id="A0A7C3VQN8"/>
<dbReference type="EMBL" id="DSPX01000030">
    <property type="protein sequence ID" value="HGF99694.1"/>
    <property type="molecule type" value="Genomic_DNA"/>
</dbReference>
<proteinExistence type="predicted"/>
<gene>
    <name evidence="1" type="ORF">ENR15_03250</name>
</gene>
<evidence type="ECO:0000313" key="1">
    <source>
        <dbReference type="EMBL" id="HGF99694.1"/>
    </source>
</evidence>
<name>A0A7C3VQN8_9CYAN</name>
<organism evidence="1">
    <name type="scientific">Planktothricoides sp. SpSt-374</name>
    <dbReference type="NCBI Taxonomy" id="2282167"/>
    <lineage>
        <taxon>Bacteria</taxon>
        <taxon>Bacillati</taxon>
        <taxon>Cyanobacteriota</taxon>
        <taxon>Cyanophyceae</taxon>
        <taxon>Oscillatoriophycideae</taxon>
        <taxon>Oscillatoriales</taxon>
        <taxon>Oscillatoriaceae</taxon>
        <taxon>Planktothricoides</taxon>
    </lineage>
</organism>
<protein>
    <submittedName>
        <fullName evidence="1">Uncharacterized protein</fullName>
    </submittedName>
</protein>
<accession>A0A7C3VQN8</accession>
<sequence>MRKFETGEVLISSTGRSYRVVDSTPEVISLLRIDGYTLFSCHPHFIETSFSPATAQQIP</sequence>
<comment type="caution">
    <text evidence="1">The sequence shown here is derived from an EMBL/GenBank/DDBJ whole genome shotgun (WGS) entry which is preliminary data.</text>
</comment>
<reference evidence="1" key="1">
    <citation type="journal article" date="2020" name="mSystems">
        <title>Genome- and Community-Level Interaction Insights into Carbon Utilization and Element Cycling Functions of Hydrothermarchaeota in Hydrothermal Sediment.</title>
        <authorList>
            <person name="Zhou Z."/>
            <person name="Liu Y."/>
            <person name="Xu W."/>
            <person name="Pan J."/>
            <person name="Luo Z.H."/>
            <person name="Li M."/>
        </authorList>
    </citation>
    <scope>NUCLEOTIDE SEQUENCE [LARGE SCALE GENOMIC DNA]</scope>
    <source>
        <strain evidence="1">SpSt-374</strain>
    </source>
</reference>